<evidence type="ECO:0008006" key="3">
    <source>
        <dbReference type="Google" id="ProtNLM"/>
    </source>
</evidence>
<proteinExistence type="predicted"/>
<gene>
    <name evidence="1" type="ORF">WN50_00170</name>
</gene>
<dbReference type="AlphaFoldDB" id="A0A0F5YMX4"/>
<reference evidence="1 2" key="1">
    <citation type="submission" date="2015-06" db="EMBL/GenBank/DDBJ databases">
        <title>Draft genome assembly of filamentous brackish cyanobacterium Limnoraphis robusta strain CS-951.</title>
        <authorList>
            <person name="Willis A."/>
            <person name="Parks M."/>
            <person name="Burford M.A."/>
        </authorList>
    </citation>
    <scope>NUCLEOTIDE SEQUENCE [LARGE SCALE GENOMIC DNA]</scope>
    <source>
        <strain evidence="1 2">CS-951</strain>
    </source>
</reference>
<evidence type="ECO:0000313" key="2">
    <source>
        <dbReference type="Proteomes" id="UP000033607"/>
    </source>
</evidence>
<name>A0A0F5YMX4_9CYAN</name>
<accession>A0A0F5YMX4</accession>
<dbReference type="InterPro" id="IPR011990">
    <property type="entry name" value="TPR-like_helical_dom_sf"/>
</dbReference>
<protein>
    <recommendedName>
        <fullName evidence="3">Tetratricopeptide repeat protein</fullName>
    </recommendedName>
</protein>
<dbReference type="EMBL" id="LATL02000198">
    <property type="protein sequence ID" value="KKD40022.1"/>
    <property type="molecule type" value="Genomic_DNA"/>
</dbReference>
<dbReference type="RefSeq" id="WP_046276466.1">
    <property type="nucleotide sequence ID" value="NZ_LATL02000198.1"/>
</dbReference>
<dbReference type="PATRIC" id="fig|1637645.4.peg.3928"/>
<organism evidence="1 2">
    <name type="scientific">Limnoraphis robusta CS-951</name>
    <dbReference type="NCBI Taxonomy" id="1637645"/>
    <lineage>
        <taxon>Bacteria</taxon>
        <taxon>Bacillati</taxon>
        <taxon>Cyanobacteriota</taxon>
        <taxon>Cyanophyceae</taxon>
        <taxon>Oscillatoriophycideae</taxon>
        <taxon>Oscillatoriales</taxon>
        <taxon>Sirenicapillariaceae</taxon>
        <taxon>Limnoraphis</taxon>
    </lineage>
</organism>
<sequence length="327" mass="35863">MTQSFTESAVKAATAAVESEAATVAEKVQMLTEIARGLLQKPKGIEQIEAAVLLYRQAIELCGSDYPLLKARATVGLGIALRTYPGESSEGLVAAKQVFETALPILQQQASPEEVAEVQMNLGLVFQALVPFNLAQTKDAVQAYQQALEVFTPTEYPQEYAILHNNIAIAYLSMSLSGDGEDMRQALAVQSFEEALNWIILTDHPVEYAMLQNNLGNALQYLPSVHPVENNLRALKAYNEALKVRTAKDTPVEYANTIANKANILFNLPDDIEHPEAGNPNHLQTAKSLYEEARLIFVQYGESERAEMVAQALQDLDTELQALSSLN</sequence>
<dbReference type="Gene3D" id="1.25.40.10">
    <property type="entry name" value="Tetratricopeptide repeat domain"/>
    <property type="match status" value="1"/>
</dbReference>
<dbReference type="OrthoDB" id="506531at2"/>
<evidence type="ECO:0000313" key="1">
    <source>
        <dbReference type="EMBL" id="KKD40022.1"/>
    </source>
</evidence>
<dbReference type="Proteomes" id="UP000033607">
    <property type="component" value="Unassembled WGS sequence"/>
</dbReference>
<comment type="caution">
    <text evidence="1">The sequence shown here is derived from an EMBL/GenBank/DDBJ whole genome shotgun (WGS) entry which is preliminary data.</text>
</comment>
<dbReference type="SUPFAM" id="SSF48452">
    <property type="entry name" value="TPR-like"/>
    <property type="match status" value="2"/>
</dbReference>